<protein>
    <submittedName>
        <fullName evidence="1">Regulatory protein recX</fullName>
    </submittedName>
</protein>
<gene>
    <name evidence="1" type="primary">recX_2</name>
    <name evidence="1" type="ORF">g.91508</name>
</gene>
<dbReference type="PANTHER" id="PTHR35754">
    <property type="entry name" value="ATP SYNTHASE SUBUNIT B"/>
    <property type="match status" value="1"/>
</dbReference>
<name>A0A1D1YAB2_9ARAE</name>
<reference evidence="1" key="1">
    <citation type="submission" date="2015-07" db="EMBL/GenBank/DDBJ databases">
        <title>Transcriptome Assembly of Anthurium amnicola.</title>
        <authorList>
            <person name="Suzuki J."/>
        </authorList>
    </citation>
    <scope>NUCLEOTIDE SEQUENCE</scope>
</reference>
<sequence length="280" mass="32212">MFHGVEVTNPQSIFKFLPVLSFTESYIYQLDIINEKSLQFSMDKLSTSGNYVHVGTQGDVTHVPPAFLSNPFDPLLFLLQQHGLLTKRIEEELKSGLEYWALERSLCHALISKEKILLEDVMRAIHLKSFDYRVLHLLLYQLRDEQVNELHMEFLSVSEFLVEISDDLYDYEDDVIENCFNVLRMLVGVYGPQMAPSILAKCISEAEEKYNLLFRSLDYGISSNYQRRCEEATREGGKTSGYTLGTWNIPCVVVDEDAYRSRNLNSNGPRHKPNHGFPTV</sequence>
<dbReference type="PANTHER" id="PTHR35754:SF2">
    <property type="entry name" value="ATP SYNTHASE SUBUNIT B"/>
    <property type="match status" value="1"/>
</dbReference>
<accession>A0A1D1YAB2</accession>
<proteinExistence type="predicted"/>
<dbReference type="EMBL" id="GDJX01016354">
    <property type="protein sequence ID" value="JAT51582.1"/>
    <property type="molecule type" value="Transcribed_RNA"/>
</dbReference>
<organism evidence="1">
    <name type="scientific">Anthurium amnicola</name>
    <dbReference type="NCBI Taxonomy" id="1678845"/>
    <lineage>
        <taxon>Eukaryota</taxon>
        <taxon>Viridiplantae</taxon>
        <taxon>Streptophyta</taxon>
        <taxon>Embryophyta</taxon>
        <taxon>Tracheophyta</taxon>
        <taxon>Spermatophyta</taxon>
        <taxon>Magnoliopsida</taxon>
        <taxon>Liliopsida</taxon>
        <taxon>Araceae</taxon>
        <taxon>Pothoideae</taxon>
        <taxon>Potheae</taxon>
        <taxon>Anthurium</taxon>
    </lineage>
</organism>
<evidence type="ECO:0000313" key="1">
    <source>
        <dbReference type="EMBL" id="JAT51582.1"/>
    </source>
</evidence>
<dbReference type="AlphaFoldDB" id="A0A1D1YAB2"/>